<dbReference type="EMBL" id="MFKM01000004">
    <property type="protein sequence ID" value="OGG43846.1"/>
    <property type="molecule type" value="Genomic_DNA"/>
</dbReference>
<dbReference type="CDD" id="cd17574">
    <property type="entry name" value="REC_OmpR"/>
    <property type="match status" value="1"/>
</dbReference>
<dbReference type="AlphaFoldDB" id="A0A1F6C3P8"/>
<gene>
    <name evidence="5" type="ORF">A3G50_03030</name>
</gene>
<dbReference type="GO" id="GO:0000160">
    <property type="term" value="P:phosphorelay signal transduction system"/>
    <property type="evidence" value="ECO:0007669"/>
    <property type="project" value="UniProtKB-KW"/>
</dbReference>
<evidence type="ECO:0000259" key="4">
    <source>
        <dbReference type="PROSITE" id="PS50110"/>
    </source>
</evidence>
<accession>A0A1F6C3P8</accession>
<organism evidence="5 6">
    <name type="scientific">Candidatus Jorgensenbacteria bacterium RIFCSPLOWO2_12_FULL_42_11</name>
    <dbReference type="NCBI Taxonomy" id="1798473"/>
    <lineage>
        <taxon>Bacteria</taxon>
        <taxon>Candidatus Joergenseniibacteriota</taxon>
    </lineage>
</organism>
<dbReference type="SUPFAM" id="SSF52172">
    <property type="entry name" value="CheY-like"/>
    <property type="match status" value="1"/>
</dbReference>
<name>A0A1F6C3P8_9BACT</name>
<dbReference type="InterPro" id="IPR011006">
    <property type="entry name" value="CheY-like_superfamily"/>
</dbReference>
<dbReference type="SMART" id="SM00448">
    <property type="entry name" value="REC"/>
    <property type="match status" value="1"/>
</dbReference>
<evidence type="ECO:0000313" key="5">
    <source>
        <dbReference type="EMBL" id="OGG43846.1"/>
    </source>
</evidence>
<dbReference type="InterPro" id="IPR050595">
    <property type="entry name" value="Bact_response_regulator"/>
</dbReference>
<dbReference type="InterPro" id="IPR001789">
    <property type="entry name" value="Sig_transdc_resp-reg_receiver"/>
</dbReference>
<evidence type="ECO:0000256" key="3">
    <source>
        <dbReference type="PROSITE-ProRule" id="PRU00169"/>
    </source>
</evidence>
<keyword evidence="1 3" id="KW-0597">Phosphoprotein</keyword>
<proteinExistence type="predicted"/>
<comment type="caution">
    <text evidence="5">The sequence shown here is derived from an EMBL/GenBank/DDBJ whole genome shotgun (WGS) entry which is preliminary data.</text>
</comment>
<dbReference type="Gene3D" id="3.40.50.2300">
    <property type="match status" value="1"/>
</dbReference>
<sequence>MEESTKKKILIVEDEMSERKALVDKFTREGFRVLKARDGEEGLAVAFKEQPSLILLDIVMPKMDGMTMLKKLRQENAWGKNVPVIILTNLNADNEKINKEITDSEPSYYLVKSNWTISDVVEKVRERLSR</sequence>
<dbReference type="Pfam" id="PF00072">
    <property type="entry name" value="Response_reg"/>
    <property type="match status" value="1"/>
</dbReference>
<evidence type="ECO:0000256" key="1">
    <source>
        <dbReference type="ARBA" id="ARBA00022553"/>
    </source>
</evidence>
<evidence type="ECO:0000313" key="6">
    <source>
        <dbReference type="Proteomes" id="UP000176633"/>
    </source>
</evidence>
<feature type="modified residue" description="4-aspartylphosphate" evidence="3">
    <location>
        <position position="57"/>
    </location>
</feature>
<keyword evidence="2" id="KW-0902">Two-component regulatory system</keyword>
<dbReference type="STRING" id="1798473.A3G50_03030"/>
<dbReference type="PANTHER" id="PTHR44591">
    <property type="entry name" value="STRESS RESPONSE REGULATOR PROTEIN 1"/>
    <property type="match status" value="1"/>
</dbReference>
<dbReference type="PROSITE" id="PS50110">
    <property type="entry name" value="RESPONSE_REGULATORY"/>
    <property type="match status" value="1"/>
</dbReference>
<dbReference type="Proteomes" id="UP000176633">
    <property type="component" value="Unassembled WGS sequence"/>
</dbReference>
<dbReference type="PANTHER" id="PTHR44591:SF14">
    <property type="entry name" value="PROTEIN PILG"/>
    <property type="match status" value="1"/>
</dbReference>
<feature type="domain" description="Response regulatory" evidence="4">
    <location>
        <begin position="8"/>
        <end position="127"/>
    </location>
</feature>
<evidence type="ECO:0000256" key="2">
    <source>
        <dbReference type="ARBA" id="ARBA00023012"/>
    </source>
</evidence>
<reference evidence="5 6" key="1">
    <citation type="journal article" date="2016" name="Nat. Commun.">
        <title>Thousands of microbial genomes shed light on interconnected biogeochemical processes in an aquifer system.</title>
        <authorList>
            <person name="Anantharaman K."/>
            <person name="Brown C.T."/>
            <person name="Hug L.A."/>
            <person name="Sharon I."/>
            <person name="Castelle C.J."/>
            <person name="Probst A.J."/>
            <person name="Thomas B.C."/>
            <person name="Singh A."/>
            <person name="Wilkins M.J."/>
            <person name="Karaoz U."/>
            <person name="Brodie E.L."/>
            <person name="Williams K.H."/>
            <person name="Hubbard S.S."/>
            <person name="Banfield J.F."/>
        </authorList>
    </citation>
    <scope>NUCLEOTIDE SEQUENCE [LARGE SCALE GENOMIC DNA]</scope>
</reference>
<protein>
    <recommendedName>
        <fullName evidence="4">Response regulatory domain-containing protein</fullName>
    </recommendedName>
</protein>